<dbReference type="InterPro" id="IPR029102">
    <property type="entry name" value="Ntox4"/>
</dbReference>
<comment type="caution">
    <text evidence="2">The sequence shown here is derived from an EMBL/GenBank/DDBJ whole genome shotgun (WGS) entry which is preliminary data.</text>
</comment>
<name>A0AAV5P0J1_9VIBR</name>
<dbReference type="AlphaFoldDB" id="A0AAV5P0J1"/>
<dbReference type="Pfam" id="PF15541">
    <property type="entry name" value="Ntox4"/>
    <property type="match status" value="1"/>
</dbReference>
<evidence type="ECO:0000259" key="1">
    <source>
        <dbReference type="Pfam" id="PF15541"/>
    </source>
</evidence>
<evidence type="ECO:0000313" key="2">
    <source>
        <dbReference type="EMBL" id="GLQ76064.1"/>
    </source>
</evidence>
<dbReference type="RefSeq" id="WP_224055669.1">
    <property type="nucleotide sequence ID" value="NZ_AP025145.1"/>
</dbReference>
<keyword evidence="3" id="KW-1185">Reference proteome</keyword>
<dbReference type="EMBL" id="BSNX01000075">
    <property type="protein sequence ID" value="GLQ76064.1"/>
    <property type="molecule type" value="Genomic_DNA"/>
</dbReference>
<gene>
    <name evidence="2" type="ORF">GCM10007932_54270</name>
</gene>
<sequence>MATKLSKKVGARKAANALDLSPPLKITKIISVVDVLTTSLRKRLFKSSKGSKKGLSDTVKAYAKQLQAAKKRGAYLRAKSMLNSATRPVKAILDKSDVGTLFSKAPKVSKIWLPFKLNQKKWHQTRNTGAIQEMRALIFPDKRVQFDIAGEVKPSISPLRSDKGMDFKDDLPSPSTRRFNGHSLKGYERAHLWGHGFGDEARMGLMYAPKALNQVIQNNGFEKFIRDVQMLAQREGKKVLCKCKAVSHPPKGNSNLSPGKGELLLSEVFYDVAYQTKDGKTLLARFVATVSEPPESKVVMNKAESFITEF</sequence>
<accession>A0AAV5P0J1</accession>
<dbReference type="Proteomes" id="UP001156690">
    <property type="component" value="Unassembled WGS sequence"/>
</dbReference>
<reference evidence="3" key="1">
    <citation type="journal article" date="2019" name="Int. J. Syst. Evol. Microbiol.">
        <title>The Global Catalogue of Microorganisms (GCM) 10K type strain sequencing project: providing services to taxonomists for standard genome sequencing and annotation.</title>
        <authorList>
            <consortium name="The Broad Institute Genomics Platform"/>
            <consortium name="The Broad Institute Genome Sequencing Center for Infectious Disease"/>
            <person name="Wu L."/>
            <person name="Ma J."/>
        </authorList>
    </citation>
    <scope>NUCLEOTIDE SEQUENCE [LARGE SCALE GENOMIC DNA]</scope>
    <source>
        <strain evidence="3">NBRC 15640</strain>
    </source>
</reference>
<protein>
    <recommendedName>
        <fullName evidence="1">Bacterial toxin 4 domain-containing protein</fullName>
    </recommendedName>
</protein>
<organism evidence="2 3">
    <name type="scientific">Vibrio penaeicida</name>
    <dbReference type="NCBI Taxonomy" id="104609"/>
    <lineage>
        <taxon>Bacteria</taxon>
        <taxon>Pseudomonadati</taxon>
        <taxon>Pseudomonadota</taxon>
        <taxon>Gammaproteobacteria</taxon>
        <taxon>Vibrionales</taxon>
        <taxon>Vibrionaceae</taxon>
        <taxon>Vibrio</taxon>
    </lineage>
</organism>
<evidence type="ECO:0000313" key="3">
    <source>
        <dbReference type="Proteomes" id="UP001156690"/>
    </source>
</evidence>
<feature type="domain" description="Bacterial toxin 4" evidence="1">
    <location>
        <begin position="184"/>
        <end position="290"/>
    </location>
</feature>
<proteinExistence type="predicted"/>